<sequence>MLLRKKLGYYMLPKRNLMEACGLDDALQHKWVSDITDMMDEGPKVILRLEKIRNAIVAFPEPMLWFSKKRMEMEMLQLEAMHRVMQCKCENKFVYFSELIAICSRQVDILTEVEQRML</sequence>
<dbReference type="AlphaFoldDB" id="A0A9D4HUK3"/>
<name>A0A9D4HUK3_DREPO</name>
<dbReference type="EMBL" id="JAIWYP010000011">
    <property type="protein sequence ID" value="KAH3733344.1"/>
    <property type="molecule type" value="Genomic_DNA"/>
</dbReference>
<comment type="caution">
    <text evidence="1">The sequence shown here is derived from an EMBL/GenBank/DDBJ whole genome shotgun (WGS) entry which is preliminary data.</text>
</comment>
<reference evidence="1" key="2">
    <citation type="submission" date="2020-11" db="EMBL/GenBank/DDBJ databases">
        <authorList>
            <person name="McCartney M.A."/>
            <person name="Auch B."/>
            <person name="Kono T."/>
            <person name="Mallez S."/>
            <person name="Becker A."/>
            <person name="Gohl D.M."/>
            <person name="Silverstein K.A.T."/>
            <person name="Koren S."/>
            <person name="Bechman K.B."/>
            <person name="Herman A."/>
            <person name="Abrahante J.E."/>
            <person name="Garbe J."/>
        </authorList>
    </citation>
    <scope>NUCLEOTIDE SEQUENCE</scope>
    <source>
        <strain evidence="1">Duluth1</strain>
        <tissue evidence="1">Whole animal</tissue>
    </source>
</reference>
<evidence type="ECO:0000313" key="2">
    <source>
        <dbReference type="Proteomes" id="UP000828390"/>
    </source>
</evidence>
<dbReference type="Proteomes" id="UP000828390">
    <property type="component" value="Unassembled WGS sequence"/>
</dbReference>
<proteinExistence type="predicted"/>
<protein>
    <submittedName>
        <fullName evidence="1">Uncharacterized protein</fullName>
    </submittedName>
</protein>
<keyword evidence="2" id="KW-1185">Reference proteome</keyword>
<accession>A0A9D4HUK3</accession>
<organism evidence="1 2">
    <name type="scientific">Dreissena polymorpha</name>
    <name type="common">Zebra mussel</name>
    <name type="synonym">Mytilus polymorpha</name>
    <dbReference type="NCBI Taxonomy" id="45954"/>
    <lineage>
        <taxon>Eukaryota</taxon>
        <taxon>Metazoa</taxon>
        <taxon>Spiralia</taxon>
        <taxon>Lophotrochozoa</taxon>
        <taxon>Mollusca</taxon>
        <taxon>Bivalvia</taxon>
        <taxon>Autobranchia</taxon>
        <taxon>Heteroconchia</taxon>
        <taxon>Euheterodonta</taxon>
        <taxon>Imparidentia</taxon>
        <taxon>Neoheterodontei</taxon>
        <taxon>Myida</taxon>
        <taxon>Dreissenoidea</taxon>
        <taxon>Dreissenidae</taxon>
        <taxon>Dreissena</taxon>
    </lineage>
</organism>
<gene>
    <name evidence="1" type="ORF">DPMN_039770</name>
</gene>
<reference evidence="1" key="1">
    <citation type="journal article" date="2019" name="bioRxiv">
        <title>The Genome of the Zebra Mussel, Dreissena polymorpha: A Resource for Invasive Species Research.</title>
        <authorList>
            <person name="McCartney M.A."/>
            <person name="Auch B."/>
            <person name="Kono T."/>
            <person name="Mallez S."/>
            <person name="Zhang Y."/>
            <person name="Obille A."/>
            <person name="Becker A."/>
            <person name="Abrahante J.E."/>
            <person name="Garbe J."/>
            <person name="Badalamenti J.P."/>
            <person name="Herman A."/>
            <person name="Mangelson H."/>
            <person name="Liachko I."/>
            <person name="Sullivan S."/>
            <person name="Sone E.D."/>
            <person name="Koren S."/>
            <person name="Silverstein K.A.T."/>
            <person name="Beckman K.B."/>
            <person name="Gohl D.M."/>
        </authorList>
    </citation>
    <scope>NUCLEOTIDE SEQUENCE</scope>
    <source>
        <strain evidence="1">Duluth1</strain>
        <tissue evidence="1">Whole animal</tissue>
    </source>
</reference>
<evidence type="ECO:0000313" key="1">
    <source>
        <dbReference type="EMBL" id="KAH3733344.1"/>
    </source>
</evidence>